<reference evidence="5 6" key="1">
    <citation type="submission" date="2018-11" db="EMBL/GenBank/DDBJ databases">
        <title>Whole genome sequencing of an environmental sample.</title>
        <authorList>
            <person name="Sarangi A.N."/>
            <person name="Singh D."/>
            <person name="Tripathy S."/>
        </authorList>
    </citation>
    <scope>NUCLEOTIDE SEQUENCE [LARGE SCALE GENOMIC DNA]</scope>
    <source>
        <strain evidence="5 6">Lakshadweep</strain>
    </source>
</reference>
<dbReference type="OrthoDB" id="9778226at2"/>
<dbReference type="GO" id="GO:0043094">
    <property type="term" value="P:metabolic compound salvage"/>
    <property type="evidence" value="ECO:0007669"/>
    <property type="project" value="InterPro"/>
</dbReference>
<dbReference type="GO" id="GO:0009117">
    <property type="term" value="P:nucleotide metabolic process"/>
    <property type="evidence" value="ECO:0007669"/>
    <property type="project" value="InterPro"/>
</dbReference>
<dbReference type="PANTHER" id="PTHR21110">
    <property type="entry name" value="PHOSPHOPENTOMUTASE"/>
    <property type="match status" value="1"/>
</dbReference>
<evidence type="ECO:0000256" key="3">
    <source>
        <dbReference type="ARBA" id="ARBA00023211"/>
    </source>
</evidence>
<keyword evidence="2" id="KW-0479">Metal-binding</keyword>
<evidence type="ECO:0000313" key="6">
    <source>
        <dbReference type="Proteomes" id="UP000292459"/>
    </source>
</evidence>
<dbReference type="RefSeq" id="WP_052288377.1">
    <property type="nucleotide sequence ID" value="NZ_QVFV01000010.1"/>
</dbReference>
<keyword evidence="3" id="KW-0464">Manganese</keyword>
<dbReference type="SUPFAM" id="SSF53649">
    <property type="entry name" value="Alkaline phosphatase-like"/>
    <property type="match status" value="1"/>
</dbReference>
<sequence>MMFSLPRDRPQFILLFLDGVGLGDRHPDNPLAHPEHTPFLSQLLGGPLVRGLSVAQPSVSATPIDACLGIPGLPQSATGQTTLYTGINAAQFRGRHQSGFANGSLRQVIAAHSLFRQVMELGGTATLANLYSPAYFEAIAQRRIRYAVGTLVNLTAQLPFRMQSEYEQGQAIFWDITGDLAHARGVAAPAISAQEAGQRLARLGAHHTFTLFECFLPDYAGHRQDKVAAIAVLNRVDQFVENIVENLPSNVTLIISSDHGNVEDISTKRHTLNPVPLIAIGTQAQHFYPVKDLTGIAAVILQSLKTPAE</sequence>
<dbReference type="InterPro" id="IPR017850">
    <property type="entry name" value="Alkaline_phosphatase_core_sf"/>
</dbReference>
<feature type="domain" description="Metalloenzyme" evidence="4">
    <location>
        <begin position="190"/>
        <end position="306"/>
    </location>
</feature>
<dbReference type="EMBL" id="QVFV01000010">
    <property type="protein sequence ID" value="RZM75080.1"/>
    <property type="molecule type" value="Genomic_DNA"/>
</dbReference>
<dbReference type="GO" id="GO:0005829">
    <property type="term" value="C:cytosol"/>
    <property type="evidence" value="ECO:0007669"/>
    <property type="project" value="TreeGrafter"/>
</dbReference>
<dbReference type="InterPro" id="IPR006124">
    <property type="entry name" value="Metalloenzyme"/>
</dbReference>
<protein>
    <submittedName>
        <fullName evidence="5">Peptidase</fullName>
    </submittedName>
</protein>
<comment type="caution">
    <text evidence="5">The sequence shown here is derived from an EMBL/GenBank/DDBJ whole genome shotgun (WGS) entry which is preliminary data.</text>
</comment>
<evidence type="ECO:0000256" key="2">
    <source>
        <dbReference type="ARBA" id="ARBA00022723"/>
    </source>
</evidence>
<keyword evidence="6" id="KW-1185">Reference proteome</keyword>
<dbReference type="Proteomes" id="UP000292459">
    <property type="component" value="Unassembled WGS sequence"/>
</dbReference>
<proteinExistence type="inferred from homology"/>
<dbReference type="GO" id="GO:0008973">
    <property type="term" value="F:phosphopentomutase activity"/>
    <property type="evidence" value="ECO:0007669"/>
    <property type="project" value="InterPro"/>
</dbReference>
<dbReference type="GO" id="GO:0000287">
    <property type="term" value="F:magnesium ion binding"/>
    <property type="evidence" value="ECO:0007669"/>
    <property type="project" value="InterPro"/>
</dbReference>
<accession>A0A4Q7E1P8</accession>
<dbReference type="Gene3D" id="3.40.720.10">
    <property type="entry name" value="Alkaline Phosphatase, subunit A"/>
    <property type="match status" value="1"/>
</dbReference>
<evidence type="ECO:0000256" key="1">
    <source>
        <dbReference type="ARBA" id="ARBA00010373"/>
    </source>
</evidence>
<organism evidence="5 6">
    <name type="scientific">Leptolyngbya iicbica LK</name>
    <dbReference type="NCBI Taxonomy" id="2294035"/>
    <lineage>
        <taxon>Bacteria</taxon>
        <taxon>Bacillati</taxon>
        <taxon>Cyanobacteriota</taxon>
        <taxon>Cyanophyceae</taxon>
        <taxon>Leptolyngbyales</taxon>
        <taxon>Leptolyngbyaceae</taxon>
        <taxon>Leptolyngbya group</taxon>
        <taxon>Leptolyngbya</taxon>
        <taxon>Leptolyngbya iicbica</taxon>
    </lineage>
</organism>
<gene>
    <name evidence="5" type="ORF">DYY88_22500</name>
</gene>
<dbReference type="PANTHER" id="PTHR21110:SF0">
    <property type="entry name" value="PHOSPHOPENTOMUTASE"/>
    <property type="match status" value="1"/>
</dbReference>
<dbReference type="AlphaFoldDB" id="A0A4Q7E1P8"/>
<comment type="similarity">
    <text evidence="1">Belongs to the phosphopentomutase family.</text>
</comment>
<evidence type="ECO:0000259" key="4">
    <source>
        <dbReference type="Pfam" id="PF01676"/>
    </source>
</evidence>
<dbReference type="Pfam" id="PF01676">
    <property type="entry name" value="Metalloenzyme"/>
    <property type="match status" value="1"/>
</dbReference>
<name>A0A4Q7E1P8_9CYAN</name>
<dbReference type="InterPro" id="IPR010045">
    <property type="entry name" value="DeoB"/>
</dbReference>
<evidence type="ECO:0000313" key="5">
    <source>
        <dbReference type="EMBL" id="RZM75080.1"/>
    </source>
</evidence>